<dbReference type="AlphaFoldDB" id="A0A087HL76"/>
<evidence type="ECO:0000313" key="6">
    <source>
        <dbReference type="EMBL" id="KFK42878.1"/>
    </source>
</evidence>
<feature type="domain" description="CCT" evidence="5">
    <location>
        <begin position="291"/>
        <end position="333"/>
    </location>
</feature>
<keyword evidence="3 4" id="KW-0539">Nucleus</keyword>
<evidence type="ECO:0000313" key="7">
    <source>
        <dbReference type="Proteomes" id="UP000029120"/>
    </source>
</evidence>
<evidence type="ECO:0000256" key="2">
    <source>
        <dbReference type="ARBA" id="ARBA00022737"/>
    </source>
</evidence>
<dbReference type="PROSITE" id="PS51017">
    <property type="entry name" value="CCT"/>
    <property type="match status" value="1"/>
</dbReference>
<evidence type="ECO:0000256" key="3">
    <source>
        <dbReference type="ARBA" id="ARBA00023242"/>
    </source>
</evidence>
<dbReference type="Gramene" id="KFK42878">
    <property type="protein sequence ID" value="KFK42878"/>
    <property type="gene ID" value="AALP_AA1G050500"/>
</dbReference>
<dbReference type="GO" id="GO:0005634">
    <property type="term" value="C:nucleus"/>
    <property type="evidence" value="ECO:0007669"/>
    <property type="project" value="UniProtKB-SubCell"/>
</dbReference>
<dbReference type="Proteomes" id="UP000029120">
    <property type="component" value="Chromosome 1"/>
</dbReference>
<protein>
    <recommendedName>
        <fullName evidence="5">CCT domain-containing protein</fullName>
    </recommendedName>
</protein>
<accession>A0A087HL76</accession>
<reference evidence="7" key="1">
    <citation type="journal article" date="2015" name="Nat. Plants">
        <title>Genome expansion of Arabis alpina linked with retrotransposition and reduced symmetric DNA methylation.</title>
        <authorList>
            <person name="Willing E.M."/>
            <person name="Rawat V."/>
            <person name="Mandakova T."/>
            <person name="Maumus F."/>
            <person name="James G.V."/>
            <person name="Nordstroem K.J."/>
            <person name="Becker C."/>
            <person name="Warthmann N."/>
            <person name="Chica C."/>
            <person name="Szarzynska B."/>
            <person name="Zytnicki M."/>
            <person name="Albani M.C."/>
            <person name="Kiefer C."/>
            <person name="Bergonzi S."/>
            <person name="Castaings L."/>
            <person name="Mateos J.L."/>
            <person name="Berns M.C."/>
            <person name="Bujdoso N."/>
            <person name="Piofczyk T."/>
            <person name="de Lorenzo L."/>
            <person name="Barrero-Sicilia C."/>
            <person name="Mateos I."/>
            <person name="Piednoel M."/>
            <person name="Hagmann J."/>
            <person name="Chen-Min-Tao R."/>
            <person name="Iglesias-Fernandez R."/>
            <person name="Schuster S.C."/>
            <person name="Alonso-Blanco C."/>
            <person name="Roudier F."/>
            <person name="Carbonero P."/>
            <person name="Paz-Ares J."/>
            <person name="Davis S.J."/>
            <person name="Pecinka A."/>
            <person name="Quesneville H."/>
            <person name="Colot V."/>
            <person name="Lysak M.A."/>
            <person name="Weigel D."/>
            <person name="Coupland G."/>
            <person name="Schneeberger K."/>
        </authorList>
    </citation>
    <scope>NUCLEOTIDE SEQUENCE [LARGE SCALE GENOMIC DNA]</scope>
    <source>
        <strain evidence="7">cv. Pajares</strain>
    </source>
</reference>
<dbReference type="PANTHER" id="PTHR31717:SF98">
    <property type="entry name" value="CCT MOTIF FAMILY PROTEIN"/>
    <property type="match status" value="1"/>
</dbReference>
<proteinExistence type="predicted"/>
<keyword evidence="2" id="KW-0677">Repeat</keyword>
<dbReference type="EMBL" id="CM002869">
    <property type="protein sequence ID" value="KFK42878.1"/>
    <property type="molecule type" value="Genomic_DNA"/>
</dbReference>
<keyword evidence="7" id="KW-1185">Reference proteome</keyword>
<dbReference type="OrthoDB" id="1063706at2759"/>
<dbReference type="Pfam" id="PF06203">
    <property type="entry name" value="CCT"/>
    <property type="match status" value="1"/>
</dbReference>
<evidence type="ECO:0000259" key="5">
    <source>
        <dbReference type="PROSITE" id="PS51017"/>
    </source>
</evidence>
<dbReference type="GO" id="GO:0009611">
    <property type="term" value="P:response to wounding"/>
    <property type="evidence" value="ECO:0007669"/>
    <property type="project" value="EnsemblPlants"/>
</dbReference>
<name>A0A087HL76_ARAAL</name>
<sequence>MQIMEAEMCDHCNIGQAIGYCKTHMARVCHQRECDRLLHSVTVDNPDHSRFLLCNNCGSQTAVVQCLYKGFFLCQTCVSNANVMSRFLCYSGSNKNSVYSHNSPLDLDLDSSSLSSLIDLNWGFSFVSSSLFQPDSLGIPKKDSPCSVLDGQEDTENVLMNNFHGDGATLDLKEFFSDLIGAEHIFDEITKPNSETTTKILASSSSGMSSVIHKDYNIEAMANASSQDYTKNQMIGSPEAKEETNNNLGIFPNAIVQLDSCGPSQLILTDEMLLWEDQKLVPEHKYDPRVRQEALKRYFAKKKKRKFGKKIRYESRKSTADTKRRMKGRFTKAGAEYDYDPRANNDINKETIKIMTQ</sequence>
<organism evidence="6 7">
    <name type="scientific">Arabis alpina</name>
    <name type="common">Alpine rock-cress</name>
    <dbReference type="NCBI Taxonomy" id="50452"/>
    <lineage>
        <taxon>Eukaryota</taxon>
        <taxon>Viridiplantae</taxon>
        <taxon>Streptophyta</taxon>
        <taxon>Embryophyta</taxon>
        <taxon>Tracheophyta</taxon>
        <taxon>Spermatophyta</taxon>
        <taxon>Magnoliopsida</taxon>
        <taxon>eudicotyledons</taxon>
        <taxon>Gunneridae</taxon>
        <taxon>Pentapetalae</taxon>
        <taxon>rosids</taxon>
        <taxon>malvids</taxon>
        <taxon>Brassicales</taxon>
        <taxon>Brassicaceae</taxon>
        <taxon>Arabideae</taxon>
        <taxon>Arabis</taxon>
    </lineage>
</organism>
<gene>
    <name evidence="6" type="ordered locus">AALP_Aa1g050500</name>
</gene>
<evidence type="ECO:0000256" key="1">
    <source>
        <dbReference type="ARBA" id="ARBA00004123"/>
    </source>
</evidence>
<dbReference type="OMA" id="RIPLCNN"/>
<dbReference type="PANTHER" id="PTHR31717">
    <property type="entry name" value="ZINC FINGER PROTEIN CONSTANS-LIKE 10"/>
    <property type="match status" value="1"/>
</dbReference>
<dbReference type="GO" id="GO:1903426">
    <property type="term" value="P:regulation of reactive oxygen species biosynthetic process"/>
    <property type="evidence" value="ECO:0007669"/>
    <property type="project" value="EnsemblPlants"/>
</dbReference>
<dbReference type="InterPro" id="IPR010402">
    <property type="entry name" value="CCT_domain"/>
</dbReference>
<evidence type="ECO:0000256" key="4">
    <source>
        <dbReference type="PROSITE-ProRule" id="PRU00357"/>
    </source>
</evidence>
<comment type="subcellular location">
    <subcellularLocation>
        <location evidence="1 4">Nucleus</location>
    </subcellularLocation>
</comment>
<dbReference type="eggNOG" id="KOG1601">
    <property type="taxonomic scope" value="Eukaryota"/>
</dbReference>